<dbReference type="InterPro" id="IPR039689">
    <property type="entry name" value="CD72"/>
</dbReference>
<evidence type="ECO:0000313" key="4">
    <source>
        <dbReference type="RefSeq" id="XP_021570731.1"/>
    </source>
</evidence>
<keyword evidence="2" id="KW-0472">Membrane</keyword>
<dbReference type="GO" id="GO:0005886">
    <property type="term" value="C:plasma membrane"/>
    <property type="evidence" value="ECO:0007669"/>
    <property type="project" value="InterPro"/>
</dbReference>
<evidence type="ECO:0000256" key="2">
    <source>
        <dbReference type="SAM" id="Phobius"/>
    </source>
</evidence>
<dbReference type="OrthoDB" id="8953283at2759"/>
<feature type="region of interest" description="Disordered" evidence="1">
    <location>
        <begin position="183"/>
        <end position="208"/>
    </location>
</feature>
<protein>
    <submittedName>
        <fullName evidence="4">B-cell differentiation antigen CD72</fullName>
    </submittedName>
</protein>
<proteinExistence type="predicted"/>
<dbReference type="SUPFAM" id="SSF56436">
    <property type="entry name" value="C-type lectin-like"/>
    <property type="match status" value="1"/>
</dbReference>
<dbReference type="GO" id="GO:0004888">
    <property type="term" value="F:transmembrane signaling receptor activity"/>
    <property type="evidence" value="ECO:0007669"/>
    <property type="project" value="InterPro"/>
</dbReference>
<dbReference type="GeneID" id="103265486"/>
<dbReference type="STRING" id="1868482.ENSTSYP00000006350"/>
<gene>
    <name evidence="4" type="primary">CD72</name>
</gene>
<organism evidence="3 4">
    <name type="scientific">Carlito syrichta</name>
    <name type="common">Philippine tarsier</name>
    <name type="synonym">Tarsius syrichta</name>
    <dbReference type="NCBI Taxonomy" id="1868482"/>
    <lineage>
        <taxon>Eukaryota</taxon>
        <taxon>Metazoa</taxon>
        <taxon>Chordata</taxon>
        <taxon>Craniata</taxon>
        <taxon>Vertebrata</taxon>
        <taxon>Euteleostomi</taxon>
        <taxon>Mammalia</taxon>
        <taxon>Eutheria</taxon>
        <taxon>Euarchontoglires</taxon>
        <taxon>Primates</taxon>
        <taxon>Haplorrhini</taxon>
        <taxon>Tarsiiformes</taxon>
        <taxon>Tarsiidae</taxon>
        <taxon>Carlito</taxon>
    </lineage>
</organism>
<dbReference type="SUPFAM" id="SSF57997">
    <property type="entry name" value="Tropomyosin"/>
    <property type="match status" value="1"/>
</dbReference>
<keyword evidence="2" id="KW-1133">Transmembrane helix</keyword>
<sequence length="328" mass="36909">MAEAITYADLRFVRAPLKKSVSGCLGQDPEADEDGELTYENVQVPSAPVGPSSWASSGLGDKAGVKSQQPAAAWSSTTSPAARRILPGRAACLQYLLLGLLLVCLLLGVAAICLGVRYLQVFQQLQQVNRILEATNGSLRQQLHQKITQLRLKEEDLQGSRRELAKSQEALQTEQRVHQAAEGQLQDCQSDREKTKQTLQNEEGQRQVLEQRLNTMEQRLSTMEDRLKSFFTCTQEPDTCCPVGWIQIQKSCFYISLTPKNWQESQKHCESLSSKLATFREIYTYSFPYRVDLSALLPAKVSEELQFWVGLILDKDQQWTSGMQYVQS</sequence>
<dbReference type="AlphaFoldDB" id="A0A3Q0E5A7"/>
<dbReference type="CTD" id="971"/>
<dbReference type="InterPro" id="IPR016187">
    <property type="entry name" value="CTDL_fold"/>
</dbReference>
<dbReference type="KEGG" id="csyr:103265486"/>
<keyword evidence="3" id="KW-1185">Reference proteome</keyword>
<feature type="transmembrane region" description="Helical" evidence="2">
    <location>
        <begin position="93"/>
        <end position="119"/>
    </location>
</feature>
<dbReference type="InterPro" id="IPR016186">
    <property type="entry name" value="C-type_lectin-like/link_sf"/>
</dbReference>
<accession>A0A3Q0E5A7</accession>
<keyword evidence="2" id="KW-0812">Transmembrane</keyword>
<dbReference type="PANTHER" id="PTHR15028:SF6">
    <property type="entry name" value="B-CELL DIFFERENTIATION ANTIGEN CD72"/>
    <property type="match status" value="1"/>
</dbReference>
<dbReference type="Gene3D" id="3.10.100.10">
    <property type="entry name" value="Mannose-Binding Protein A, subunit A"/>
    <property type="match status" value="1"/>
</dbReference>
<dbReference type="PANTHER" id="PTHR15028">
    <property type="entry name" value="CD72-RELATED"/>
    <property type="match status" value="1"/>
</dbReference>
<evidence type="ECO:0000256" key="1">
    <source>
        <dbReference type="SAM" id="MobiDB-lite"/>
    </source>
</evidence>
<dbReference type="RefSeq" id="XP_021570731.1">
    <property type="nucleotide sequence ID" value="XM_021715056.1"/>
</dbReference>
<dbReference type="Proteomes" id="UP000189704">
    <property type="component" value="Unplaced"/>
</dbReference>
<name>A0A3Q0E5A7_CARSF</name>
<reference evidence="4" key="1">
    <citation type="submission" date="2025-08" db="UniProtKB">
        <authorList>
            <consortium name="RefSeq"/>
        </authorList>
    </citation>
    <scope>IDENTIFICATION</scope>
</reference>
<evidence type="ECO:0000313" key="3">
    <source>
        <dbReference type="Proteomes" id="UP000189704"/>
    </source>
</evidence>